<protein>
    <submittedName>
        <fullName evidence="1">Uncharacterized protein</fullName>
    </submittedName>
</protein>
<evidence type="ECO:0000313" key="1">
    <source>
        <dbReference type="EMBL" id="AEW20534.1"/>
    </source>
</evidence>
<dbReference type="Proteomes" id="UP000005436">
    <property type="component" value="Chromosome"/>
</dbReference>
<accession>G8UIZ5</accession>
<gene>
    <name evidence="1" type="ordered locus">BFO_0223</name>
</gene>
<proteinExistence type="predicted"/>
<organism evidence="1 2">
    <name type="scientific">Tannerella forsythia (strain ATCC 43037 / JCM 10827 / CCUG 21028 A / KCTC 5666 / FDC 338)</name>
    <name type="common">Bacteroides forsythus</name>
    <dbReference type="NCBI Taxonomy" id="203275"/>
    <lineage>
        <taxon>Bacteria</taxon>
        <taxon>Pseudomonadati</taxon>
        <taxon>Bacteroidota</taxon>
        <taxon>Bacteroidia</taxon>
        <taxon>Bacteroidales</taxon>
        <taxon>Tannerellaceae</taxon>
        <taxon>Tannerella</taxon>
    </lineage>
</organism>
<name>G8UIZ5_TANFA</name>
<dbReference type="STRING" id="203275.BFO_0223"/>
<dbReference type="HOGENOM" id="CLU_3318293_0_0_10"/>
<sequence length="39" mass="4647">MQNIEILPDRFKAAWKFNLHSLFIGCQGFFVHDMVCYAR</sequence>
<dbReference type="KEGG" id="tfo:BFO_0223"/>
<dbReference type="PATRIC" id="fig|203275.8.peg.203"/>
<evidence type="ECO:0000313" key="2">
    <source>
        <dbReference type="Proteomes" id="UP000005436"/>
    </source>
</evidence>
<reference evidence="2" key="1">
    <citation type="submission" date="2011-12" db="EMBL/GenBank/DDBJ databases">
        <title>Complete sequence of Tannerella forsythia ATCC 43037.</title>
        <authorList>
            <person name="Dewhirst F."/>
            <person name="Tanner A."/>
            <person name="Izard J."/>
            <person name="Brinkac L."/>
            <person name="Durkin A.S."/>
            <person name="Hostetler J."/>
            <person name="Shetty J."/>
            <person name="Torralba M."/>
            <person name="Gill S."/>
            <person name="Nelson K."/>
        </authorList>
    </citation>
    <scope>NUCLEOTIDE SEQUENCE [LARGE SCALE GENOMIC DNA]</scope>
    <source>
        <strain evidence="2">ATCC 43037 / JCM 10827 / CCUG 33226 / KCTC 5666 / FDC 338</strain>
    </source>
</reference>
<keyword evidence="2" id="KW-1185">Reference proteome</keyword>
<dbReference type="EMBL" id="CP003191">
    <property type="protein sequence ID" value="AEW20534.1"/>
    <property type="molecule type" value="Genomic_DNA"/>
</dbReference>
<dbReference type="AlphaFoldDB" id="G8UIZ5"/>